<proteinExistence type="predicted"/>
<sequence length="237" mass="26938">MSPKERETRCWAPRLRDVEVALGTFRLNTTAKTDKVIFSESQSRMAVPEAPILPRPRGIDHAFPQARPPAGPLSLREPTGGAFGPGFTENPSMLVSQIWESGGVSQDYNSVLMGDYRRQDGEMVGRKAHWPLLRSRCAIFIWDCKGRAWHTLDLGARVSKSRVAVVVYYFMVAAEARRFWRRRRRTSIPSLDLARVSACFGYIDFAWHNANGMDPYTWHGMFPRLSQGIPDMRLLPN</sequence>
<comment type="caution">
    <text evidence="1">The sequence shown here is derived from an EMBL/GenBank/DDBJ whole genome shotgun (WGS) entry which is preliminary data.</text>
</comment>
<reference evidence="1" key="1">
    <citation type="journal article" date="2023" name="Mol. Phylogenet. Evol.">
        <title>Genome-scale phylogeny and comparative genomics of the fungal order Sordariales.</title>
        <authorList>
            <person name="Hensen N."/>
            <person name="Bonometti L."/>
            <person name="Westerberg I."/>
            <person name="Brannstrom I.O."/>
            <person name="Guillou S."/>
            <person name="Cros-Aarteil S."/>
            <person name="Calhoun S."/>
            <person name="Haridas S."/>
            <person name="Kuo A."/>
            <person name="Mondo S."/>
            <person name="Pangilinan J."/>
            <person name="Riley R."/>
            <person name="LaButti K."/>
            <person name="Andreopoulos B."/>
            <person name="Lipzen A."/>
            <person name="Chen C."/>
            <person name="Yan M."/>
            <person name="Daum C."/>
            <person name="Ng V."/>
            <person name="Clum A."/>
            <person name="Steindorff A."/>
            <person name="Ohm R.A."/>
            <person name="Martin F."/>
            <person name="Silar P."/>
            <person name="Natvig D.O."/>
            <person name="Lalanne C."/>
            <person name="Gautier V."/>
            <person name="Ament-Velasquez S.L."/>
            <person name="Kruys A."/>
            <person name="Hutchinson M.I."/>
            <person name="Powell A.J."/>
            <person name="Barry K."/>
            <person name="Miller A.N."/>
            <person name="Grigoriev I.V."/>
            <person name="Debuchy R."/>
            <person name="Gladieux P."/>
            <person name="Hiltunen Thoren M."/>
            <person name="Johannesson H."/>
        </authorList>
    </citation>
    <scope>NUCLEOTIDE SEQUENCE</scope>
    <source>
        <strain evidence="1">CBS 118394</strain>
    </source>
</reference>
<dbReference type="Proteomes" id="UP001283341">
    <property type="component" value="Unassembled WGS sequence"/>
</dbReference>
<accession>A0AAE0IR21</accession>
<name>A0AAE0IR21_9PEZI</name>
<organism evidence="1 2">
    <name type="scientific">Apodospora peruviana</name>
    <dbReference type="NCBI Taxonomy" id="516989"/>
    <lineage>
        <taxon>Eukaryota</taxon>
        <taxon>Fungi</taxon>
        <taxon>Dikarya</taxon>
        <taxon>Ascomycota</taxon>
        <taxon>Pezizomycotina</taxon>
        <taxon>Sordariomycetes</taxon>
        <taxon>Sordariomycetidae</taxon>
        <taxon>Sordariales</taxon>
        <taxon>Lasiosphaeriaceae</taxon>
        <taxon>Apodospora</taxon>
    </lineage>
</organism>
<protein>
    <submittedName>
        <fullName evidence="1">Uncharacterized protein</fullName>
    </submittedName>
</protein>
<dbReference type="EMBL" id="JAUEDM010000001">
    <property type="protein sequence ID" value="KAK3329758.1"/>
    <property type="molecule type" value="Genomic_DNA"/>
</dbReference>
<gene>
    <name evidence="1" type="ORF">B0H66DRAFT_527137</name>
</gene>
<keyword evidence="2" id="KW-1185">Reference proteome</keyword>
<evidence type="ECO:0000313" key="2">
    <source>
        <dbReference type="Proteomes" id="UP001283341"/>
    </source>
</evidence>
<dbReference type="AlphaFoldDB" id="A0AAE0IR21"/>
<evidence type="ECO:0000313" key="1">
    <source>
        <dbReference type="EMBL" id="KAK3329758.1"/>
    </source>
</evidence>
<reference evidence="1" key="2">
    <citation type="submission" date="2023-06" db="EMBL/GenBank/DDBJ databases">
        <authorList>
            <consortium name="Lawrence Berkeley National Laboratory"/>
            <person name="Haridas S."/>
            <person name="Hensen N."/>
            <person name="Bonometti L."/>
            <person name="Westerberg I."/>
            <person name="Brannstrom I.O."/>
            <person name="Guillou S."/>
            <person name="Cros-Aarteil S."/>
            <person name="Calhoun S."/>
            <person name="Kuo A."/>
            <person name="Mondo S."/>
            <person name="Pangilinan J."/>
            <person name="Riley R."/>
            <person name="Labutti K."/>
            <person name="Andreopoulos B."/>
            <person name="Lipzen A."/>
            <person name="Chen C."/>
            <person name="Yanf M."/>
            <person name="Daum C."/>
            <person name="Ng V."/>
            <person name="Clum A."/>
            <person name="Steindorff A."/>
            <person name="Ohm R."/>
            <person name="Martin F."/>
            <person name="Silar P."/>
            <person name="Natvig D."/>
            <person name="Lalanne C."/>
            <person name="Gautier V."/>
            <person name="Ament-Velasquez S.L."/>
            <person name="Kruys A."/>
            <person name="Hutchinson M.I."/>
            <person name="Powell A.J."/>
            <person name="Barry K."/>
            <person name="Miller A.N."/>
            <person name="Grigoriev I.V."/>
            <person name="Debuchy R."/>
            <person name="Gladieux P."/>
            <person name="Thoren M.H."/>
            <person name="Johannesson H."/>
        </authorList>
    </citation>
    <scope>NUCLEOTIDE SEQUENCE</scope>
    <source>
        <strain evidence="1">CBS 118394</strain>
    </source>
</reference>